<keyword evidence="2" id="KW-1185">Reference proteome</keyword>
<accession>A0AAE7WM52</accession>
<dbReference type="Proteomes" id="UP000827904">
    <property type="component" value="Segment"/>
</dbReference>
<protein>
    <submittedName>
        <fullName evidence="1">Uncharacterized protein</fullName>
    </submittedName>
</protein>
<proteinExistence type="predicted"/>
<organism evidence="1 2">
    <name type="scientific">Stenotrophomonas phage Piffle</name>
    <dbReference type="NCBI Taxonomy" id="2859656"/>
    <lineage>
        <taxon>Viruses</taxon>
        <taxon>Duplodnaviria</taxon>
        <taxon>Heunggongvirae</taxon>
        <taxon>Uroviricota</taxon>
        <taxon>Caudoviricetes</taxon>
        <taxon>Schitoviridae</taxon>
        <taxon>Pokkenvirus</taxon>
        <taxon>Pokkenvirus piffle</taxon>
    </lineage>
</organism>
<evidence type="ECO:0000313" key="2">
    <source>
        <dbReference type="Proteomes" id="UP000827904"/>
    </source>
</evidence>
<evidence type="ECO:0000313" key="1">
    <source>
        <dbReference type="EMBL" id="QYW01862.1"/>
    </source>
</evidence>
<sequence>MDHSSSALLHLPKPQSYLSIPIILNSPYGLTMHIHPYDSAIIITTPKEIDEVIIEFHQSLFHTFGPKSTEVINRKMAELKAELDALRVPSSS</sequence>
<reference evidence="1 2" key="1">
    <citation type="submission" date="2021-06" db="EMBL/GenBank/DDBJ databases">
        <title>Complete genome sequence of Stenotrophomonas maltophilia phage Piffle.</title>
        <authorList>
            <person name="Kirchhoff M."/>
            <person name="Ortega C."/>
            <person name="Clark J."/>
            <person name="Liu M."/>
            <person name="Burrowes B."/>
        </authorList>
    </citation>
    <scope>NUCLEOTIDE SEQUENCE [LARGE SCALE GENOMIC DNA]</scope>
</reference>
<dbReference type="EMBL" id="MZ326857">
    <property type="protein sequence ID" value="QYW01862.1"/>
    <property type="molecule type" value="Genomic_DNA"/>
</dbReference>
<name>A0AAE7WM52_9CAUD</name>
<gene>
    <name evidence="1" type="ORF">CPT_Piffle_002</name>
</gene>